<dbReference type="PROSITE" id="PS50222">
    <property type="entry name" value="EF_HAND_2"/>
    <property type="match status" value="1"/>
</dbReference>
<evidence type="ECO:0000259" key="23">
    <source>
        <dbReference type="PROSITE" id="PS51758"/>
    </source>
</evidence>
<keyword evidence="7 21" id="KW-0812">Transmembrane</keyword>
<evidence type="ECO:0000256" key="14">
    <source>
        <dbReference type="ARBA" id="ARBA00023065"/>
    </source>
</evidence>
<evidence type="ECO:0000256" key="5">
    <source>
        <dbReference type="ARBA" id="ARBA00022449"/>
    </source>
</evidence>
<keyword evidence="5" id="KW-0050">Antiport</keyword>
<keyword evidence="15 18" id="KW-0496">Mitochondrion</keyword>
<evidence type="ECO:0000313" key="24">
    <source>
        <dbReference type="EMBL" id="JAT29460.1"/>
    </source>
</evidence>
<evidence type="ECO:0000256" key="19">
    <source>
        <dbReference type="SAM" id="Coils"/>
    </source>
</evidence>
<name>A0A1B6M0Q3_9HEMI</name>
<evidence type="ECO:0000256" key="6">
    <source>
        <dbReference type="ARBA" id="ARBA00022568"/>
    </source>
</evidence>
<feature type="coiled-coil region" evidence="19">
    <location>
        <begin position="457"/>
        <end position="494"/>
    </location>
</feature>
<comment type="similarity">
    <text evidence="2">Belongs to the LETM1 family.</text>
</comment>
<feature type="compositionally biased region" description="Polar residues" evidence="20">
    <location>
        <begin position="749"/>
        <end position="780"/>
    </location>
</feature>
<keyword evidence="9" id="KW-0999">Mitochondrion inner membrane</keyword>
<organism evidence="24">
    <name type="scientific">Graphocephala atropunctata</name>
    <dbReference type="NCBI Taxonomy" id="36148"/>
    <lineage>
        <taxon>Eukaryota</taxon>
        <taxon>Metazoa</taxon>
        <taxon>Ecdysozoa</taxon>
        <taxon>Arthropoda</taxon>
        <taxon>Hexapoda</taxon>
        <taxon>Insecta</taxon>
        <taxon>Pterygota</taxon>
        <taxon>Neoptera</taxon>
        <taxon>Paraneoptera</taxon>
        <taxon>Hemiptera</taxon>
        <taxon>Auchenorrhyncha</taxon>
        <taxon>Membracoidea</taxon>
        <taxon>Cicadellidae</taxon>
        <taxon>Cicadellinae</taxon>
        <taxon>Cicadellini</taxon>
        <taxon>Graphocephala</taxon>
    </lineage>
</organism>
<dbReference type="GO" id="GO:0015297">
    <property type="term" value="F:antiporter activity"/>
    <property type="evidence" value="ECO:0007669"/>
    <property type="project" value="UniProtKB-KW"/>
</dbReference>
<evidence type="ECO:0000256" key="16">
    <source>
        <dbReference type="ARBA" id="ARBA00023136"/>
    </source>
</evidence>
<evidence type="ECO:0000256" key="8">
    <source>
        <dbReference type="ARBA" id="ARBA00022723"/>
    </source>
</evidence>
<evidence type="ECO:0000256" key="1">
    <source>
        <dbReference type="ARBA" id="ARBA00004434"/>
    </source>
</evidence>
<dbReference type="GO" id="GO:0005743">
    <property type="term" value="C:mitochondrial inner membrane"/>
    <property type="evidence" value="ECO:0007669"/>
    <property type="project" value="UniProtKB-SubCell"/>
</dbReference>
<evidence type="ECO:0000256" key="7">
    <source>
        <dbReference type="ARBA" id="ARBA00022692"/>
    </source>
</evidence>
<keyword evidence="10" id="KW-0106">Calcium</keyword>
<dbReference type="PANTHER" id="PTHR14009">
    <property type="entry name" value="LEUCINE ZIPPER-EF-HAND CONTAINING TRANSMEMBRANE PROTEIN"/>
    <property type="match status" value="1"/>
</dbReference>
<feature type="coiled-coil region" evidence="19">
    <location>
        <begin position="543"/>
        <end position="570"/>
    </location>
</feature>
<keyword evidence="13 19" id="KW-0175">Coiled coil</keyword>
<dbReference type="PROSITE" id="PS51758">
    <property type="entry name" value="LETM1_RBD"/>
    <property type="match status" value="1"/>
</dbReference>
<feature type="domain" description="Letm1 RBD" evidence="23">
    <location>
        <begin position="250"/>
        <end position="452"/>
    </location>
</feature>
<keyword evidence="16 21" id="KW-0472">Membrane</keyword>
<dbReference type="Pfam" id="PF26561">
    <property type="entry name" value="LETM1_C"/>
    <property type="match status" value="1"/>
</dbReference>
<accession>A0A1B6M0Q3</accession>
<dbReference type="InterPro" id="IPR044202">
    <property type="entry name" value="LETM1/MDM38-like"/>
</dbReference>
<gene>
    <name evidence="24" type="ORF">g.42655</name>
</gene>
<feature type="region of interest" description="Disordered" evidence="20">
    <location>
        <begin position="739"/>
        <end position="787"/>
    </location>
</feature>
<evidence type="ECO:0000256" key="21">
    <source>
        <dbReference type="SAM" id="Phobius"/>
    </source>
</evidence>
<keyword evidence="6" id="KW-0109">Calcium transport</keyword>
<evidence type="ECO:0000259" key="22">
    <source>
        <dbReference type="PROSITE" id="PS50222"/>
    </source>
</evidence>
<dbReference type="PANTHER" id="PTHR14009:SF1">
    <property type="entry name" value="MITOCHONDRIAL PROTON_CALCIUM EXCHANGER PROTEIN"/>
    <property type="match status" value="1"/>
</dbReference>
<comment type="subcellular location">
    <subcellularLocation>
        <location evidence="1">Mitochondrion inner membrane</location>
        <topology evidence="1">Single-pass membrane protein</topology>
    </subcellularLocation>
</comment>
<evidence type="ECO:0000256" key="15">
    <source>
        <dbReference type="ARBA" id="ARBA00023128"/>
    </source>
</evidence>
<keyword evidence="11" id="KW-0809">Transit peptide</keyword>
<feature type="transmembrane region" description="Helical" evidence="21">
    <location>
        <begin position="162"/>
        <end position="184"/>
    </location>
</feature>
<feature type="transmembrane region" description="Helical" evidence="21">
    <location>
        <begin position="205"/>
        <end position="227"/>
    </location>
</feature>
<keyword evidence="12 21" id="KW-1133">Transmembrane helix</keyword>
<dbReference type="InterPro" id="IPR011992">
    <property type="entry name" value="EF-hand-dom_pair"/>
</dbReference>
<evidence type="ECO:0000256" key="2">
    <source>
        <dbReference type="ARBA" id="ARBA00009584"/>
    </source>
</evidence>
<dbReference type="InterPro" id="IPR059005">
    <property type="entry name" value="LETM1_C"/>
</dbReference>
<evidence type="ECO:0000256" key="13">
    <source>
        <dbReference type="ARBA" id="ARBA00023054"/>
    </source>
</evidence>
<dbReference type="SUPFAM" id="SSF47473">
    <property type="entry name" value="EF-hand"/>
    <property type="match status" value="1"/>
</dbReference>
<dbReference type="Pfam" id="PF07766">
    <property type="entry name" value="LETM1_RBD"/>
    <property type="match status" value="1"/>
</dbReference>
<dbReference type="GO" id="GO:0030003">
    <property type="term" value="P:intracellular monoatomic cation homeostasis"/>
    <property type="evidence" value="ECO:0007669"/>
    <property type="project" value="TreeGrafter"/>
</dbReference>
<sequence>MYSFLPGNNMFKSRHIIRGCCRCKLTIGLKNKEGSLVFKNYMYTTNVIAKRSSLAPLYFYNVGTLSQQHSFRSCFDSKIRLPAKVGYITSVRHLQTSNAVYFAEPNKPSSKVEETMEAIKEKAKEVIEKKPEAQVATSATASSTAVIKKSLRQRIMDEIYHYYHGFKLLFIDITVSSVLVWKVLKGGTLSRREYNLLIRTVGDMFRLVPFSIFIIVPFMELLLPVFIKLFPGMLPSTFQTANEKEDKIKQSLKVKLEMAKFLQQTLDEMAVTGKGHNSKDAKDFVEFFEKVRTEGGGLTSNEEILKFSKLFEDEITLDSLTRSQLMALCRVLELQPFGTTTLLRFQLRMKVRSLAADDVRIKKEGVDSLTQGELQQACRARGMRALGMSEERLRAQLTQWLDLSLNEKVPPSLLLLSRAFMLPETITTTEKLVATISALPDTVATKTKAVIGEREGKVDNKTKIELIKEEVAKIQEEKKEIEEEAKVEEKLDKEVIVDKAPTLTDSATVLMDKPKEEKDLSSKELGEALEDVLDTVGKDKKKMIIEKEELDDLKEEMKDYHEDVQNLKEMTKLAKETNTVEVEVKESKAAKRLSRTVNRMIFKMDAALSELEKKEMAKKESLQKVDAQSTSDEMLRVDELIEAIHKLQKVPDASRMASIAEVLGKIDVDKDGVVKVDDLLKVLEVIGRENIKLNEKQIDEVIDLLKKEEAINEEKALDKAEVKDESNNKMKEAVEKFKLNIPPLPETDVNPSSLQVSQGAKVTDEPPSSASIEQKANGPTETPPKKS</sequence>
<dbReference type="GO" id="GO:0005509">
    <property type="term" value="F:calcium ion binding"/>
    <property type="evidence" value="ECO:0007669"/>
    <property type="project" value="InterPro"/>
</dbReference>
<dbReference type="AlphaFoldDB" id="A0A1B6M0Q3"/>
<feature type="domain" description="EF-hand" evidence="22">
    <location>
        <begin position="654"/>
        <end position="689"/>
    </location>
</feature>
<keyword evidence="14" id="KW-0406">Ion transport</keyword>
<reference evidence="24" key="1">
    <citation type="submission" date="2015-11" db="EMBL/GenBank/DDBJ databases">
        <title>De novo transcriptome assembly of four potential Pierce s Disease insect vectors from Arizona vineyards.</title>
        <authorList>
            <person name="Tassone E.E."/>
        </authorList>
    </citation>
    <scope>NUCLEOTIDE SEQUENCE</scope>
</reference>
<evidence type="ECO:0000256" key="11">
    <source>
        <dbReference type="ARBA" id="ARBA00022946"/>
    </source>
</evidence>
<evidence type="ECO:0000256" key="20">
    <source>
        <dbReference type="SAM" id="MobiDB-lite"/>
    </source>
</evidence>
<evidence type="ECO:0000256" key="10">
    <source>
        <dbReference type="ARBA" id="ARBA00022837"/>
    </source>
</evidence>
<protein>
    <recommendedName>
        <fullName evidence="3">Mitochondrial proton/calcium exchanger protein</fullName>
    </recommendedName>
    <alternativeName>
        <fullName evidence="17">Leucine zipper-EF-hand-containing transmembrane protein 1</fullName>
    </alternativeName>
</protein>
<dbReference type="GO" id="GO:0043022">
    <property type="term" value="F:ribosome binding"/>
    <property type="evidence" value="ECO:0007669"/>
    <property type="project" value="InterPro"/>
</dbReference>
<dbReference type="EMBL" id="GEBQ01010517">
    <property type="protein sequence ID" value="JAT29460.1"/>
    <property type="molecule type" value="Transcribed_RNA"/>
</dbReference>
<evidence type="ECO:0000256" key="9">
    <source>
        <dbReference type="ARBA" id="ARBA00022792"/>
    </source>
</evidence>
<evidence type="ECO:0000256" key="4">
    <source>
        <dbReference type="ARBA" id="ARBA00022448"/>
    </source>
</evidence>
<evidence type="ECO:0000256" key="18">
    <source>
        <dbReference type="PROSITE-ProRule" id="PRU01094"/>
    </source>
</evidence>
<keyword evidence="8" id="KW-0479">Metal-binding</keyword>
<evidence type="ECO:0000256" key="17">
    <source>
        <dbReference type="ARBA" id="ARBA00031360"/>
    </source>
</evidence>
<dbReference type="InterPro" id="IPR033122">
    <property type="entry name" value="LETM1-like_RBD"/>
</dbReference>
<dbReference type="InterPro" id="IPR002048">
    <property type="entry name" value="EF_hand_dom"/>
</dbReference>
<keyword evidence="4" id="KW-0813">Transport</keyword>
<proteinExistence type="inferred from homology"/>
<evidence type="ECO:0000256" key="12">
    <source>
        <dbReference type="ARBA" id="ARBA00022989"/>
    </source>
</evidence>
<evidence type="ECO:0000256" key="3">
    <source>
        <dbReference type="ARBA" id="ARBA00020557"/>
    </source>
</evidence>